<dbReference type="Proteomes" id="UP001142057">
    <property type="component" value="Unassembled WGS sequence"/>
</dbReference>
<name>A0ABT2IMY5_9FLAO</name>
<dbReference type="RefSeq" id="WP_259831742.1">
    <property type="nucleotide sequence ID" value="NZ_JANZQH010000016.1"/>
</dbReference>
<evidence type="ECO:0008006" key="3">
    <source>
        <dbReference type="Google" id="ProtNLM"/>
    </source>
</evidence>
<organism evidence="1 2">
    <name type="scientific">Chryseobacterium pyrolae</name>
    <dbReference type="NCBI Taxonomy" id="2987481"/>
    <lineage>
        <taxon>Bacteria</taxon>
        <taxon>Pseudomonadati</taxon>
        <taxon>Bacteroidota</taxon>
        <taxon>Flavobacteriia</taxon>
        <taxon>Flavobacteriales</taxon>
        <taxon>Weeksellaceae</taxon>
        <taxon>Chryseobacterium group</taxon>
        <taxon>Chryseobacterium</taxon>
    </lineage>
</organism>
<sequence>MMEEKQILINYLSQNGFSKESAELYVNSLSKNPEEPTDLKFSSILRLIKFTLNLDLPKIKTLDLTEPVKSYRIKPLSNILDDFIDGNLNEDEINEVITRFDNIKKEYKPK</sequence>
<accession>A0ABT2IMY5</accession>
<keyword evidence="2" id="KW-1185">Reference proteome</keyword>
<protein>
    <recommendedName>
        <fullName evidence="3">XRE family transcriptional regulator</fullName>
    </recommendedName>
</protein>
<reference evidence="1" key="1">
    <citation type="submission" date="2022-08" db="EMBL/GenBank/DDBJ databases">
        <title>Chryseobacterium antibioticum,isolated from the rhizosphere soil of Pyrola in Tibet.</title>
        <authorList>
            <person name="Kan Y."/>
        </authorList>
    </citation>
    <scope>NUCLEOTIDE SEQUENCE</scope>
    <source>
        <strain evidence="1">Pc2-12</strain>
    </source>
</reference>
<evidence type="ECO:0000313" key="1">
    <source>
        <dbReference type="EMBL" id="MCT2410030.1"/>
    </source>
</evidence>
<dbReference type="EMBL" id="JANZQH010000016">
    <property type="protein sequence ID" value="MCT2410030.1"/>
    <property type="molecule type" value="Genomic_DNA"/>
</dbReference>
<proteinExistence type="predicted"/>
<evidence type="ECO:0000313" key="2">
    <source>
        <dbReference type="Proteomes" id="UP001142057"/>
    </source>
</evidence>
<comment type="caution">
    <text evidence="1">The sequence shown here is derived from an EMBL/GenBank/DDBJ whole genome shotgun (WGS) entry which is preliminary data.</text>
</comment>
<gene>
    <name evidence="1" type="ORF">NZD88_20940</name>
</gene>